<dbReference type="Proteomes" id="UP000737018">
    <property type="component" value="Unassembled WGS sequence"/>
</dbReference>
<evidence type="ECO:0000313" key="2">
    <source>
        <dbReference type="Proteomes" id="UP000737018"/>
    </source>
</evidence>
<keyword evidence="2" id="KW-1185">Reference proteome</keyword>
<evidence type="ECO:0000313" key="1">
    <source>
        <dbReference type="EMBL" id="KAF3962266.1"/>
    </source>
</evidence>
<dbReference type="OrthoDB" id="765404at2759"/>
<reference evidence="1" key="1">
    <citation type="submission" date="2020-03" db="EMBL/GenBank/DDBJ databases">
        <title>Castanea mollissima Vanexum genome sequencing.</title>
        <authorList>
            <person name="Staton M."/>
        </authorList>
    </citation>
    <scope>NUCLEOTIDE SEQUENCE</scope>
    <source>
        <tissue evidence="1">Leaf</tissue>
    </source>
</reference>
<sequence>MGIWDYISSTSSSVIQNTPDLTTVKGWGSSSYGYGCAAVAKVDDVVRMKVIQFTQDEEARSKIGRIATNSAKTATFLAFEEGLKTIPGGVLFYKILSRSLHDEKKYGGNEVETKELQAKISKMEEEFTEYKKLIGRAEIHKPFADFKPEKSSSFERNVDIKPEDAIRVFMMKESMGRQFLDDLIVPNVRITRMKSK</sequence>
<gene>
    <name evidence="1" type="ORF">CMV_013208</name>
</gene>
<organism evidence="1 2">
    <name type="scientific">Castanea mollissima</name>
    <name type="common">Chinese chestnut</name>
    <dbReference type="NCBI Taxonomy" id="60419"/>
    <lineage>
        <taxon>Eukaryota</taxon>
        <taxon>Viridiplantae</taxon>
        <taxon>Streptophyta</taxon>
        <taxon>Embryophyta</taxon>
        <taxon>Tracheophyta</taxon>
        <taxon>Spermatophyta</taxon>
        <taxon>Magnoliopsida</taxon>
        <taxon>eudicotyledons</taxon>
        <taxon>Gunneridae</taxon>
        <taxon>Pentapetalae</taxon>
        <taxon>rosids</taxon>
        <taxon>fabids</taxon>
        <taxon>Fagales</taxon>
        <taxon>Fagaceae</taxon>
        <taxon>Castanea</taxon>
    </lineage>
</organism>
<dbReference type="EMBL" id="JRKL02001744">
    <property type="protein sequence ID" value="KAF3962266.1"/>
    <property type="molecule type" value="Genomic_DNA"/>
</dbReference>
<comment type="caution">
    <text evidence="1">The sequence shown here is derived from an EMBL/GenBank/DDBJ whole genome shotgun (WGS) entry which is preliminary data.</text>
</comment>
<proteinExistence type="predicted"/>
<protein>
    <submittedName>
        <fullName evidence="1">Uncharacterized protein</fullName>
    </submittedName>
</protein>
<accession>A0A8J4RE62</accession>
<name>A0A8J4RE62_9ROSI</name>
<dbReference type="AlphaFoldDB" id="A0A8J4RE62"/>